<dbReference type="PANTHER" id="PTHR46302">
    <property type="entry name" value="DOUBLECORTIN DOMAIN-CONTAINING PROTEIN 1"/>
    <property type="match status" value="1"/>
</dbReference>
<dbReference type="SUPFAM" id="SSF50370">
    <property type="entry name" value="Ricin B-like lectins"/>
    <property type="match status" value="1"/>
</dbReference>
<name>A0ABP0FK93_CLALP</name>
<feature type="compositionally biased region" description="Polar residues" evidence="2">
    <location>
        <begin position="1208"/>
        <end position="1218"/>
    </location>
</feature>
<feature type="compositionally biased region" description="Basic and acidic residues" evidence="2">
    <location>
        <begin position="1593"/>
        <end position="1610"/>
    </location>
</feature>
<sequence length="1919" mass="219034">MSLRHSSYSSMEDKIVKEYKETLGKEKKKRDKAHVVSPYLQNVAPRQHQKQKRPISAKPIGKQSFNNLEESSVENTSSKIMGAESEDSDDYSSSFTESSSDSEQADNRIKEKKFDEEKWHDENYKAEDYSRRPRPQSAKHSRQHVASSPYLHNVAPESRSLFKQKRPMSAKGPRRRQEHIVNPMPAPESTVKEEISGDEDVYSSAFEDSNDEMEKNLEKLVTEKKENSLKEADNKISNKKVTRPSSAQLFQRSDNFPPKTDTSKPVFKRQTQIITCTAYKNGSFDSFTRIAAATVKQLLEDATLKLGLNVAARRVFLSDGSEIFRPQDVPKDADVFVSRGESFRDPFKVAKNLRSLQSPSAWSMQGVSLPPRRKPRTPSSKRINELVGKNTRRIIVYLNGEGSKGHEVVFNEQKPSHRFLDDCTQRLGLNTSAKALFNWKGEEIKLIQQVEKIESKIQAWVMYGPLWVSKWEGFNPNGAKQYVMRVVTSLKSQLLEAQLCKKELEFMEREEFDKVNNKEILNLDEEAIPLTKEKVMEDIKEFRLLLKKYKSRLRLLNKMVAEQENQGMDYLMKNIKEIECDDKLVGEHGLRLRIYDNGNDLNSQNVYLNMRDIQRGAKDPKLIRARFLEALTSWHKPTDPSGPARSTVVRRLFDENGEEIMDVMKIENEQQIWLSYGEDYKPSVTAVLTLQFEKVAAVEICEENVESVKVYREPLDVRDLPDGCEKSSQWEIVEGFPPDKVRQFNDVGIIEKHTAQESMKQKVYSPSDHYLQHKQDPSIIMRPALISERKMAGLWPKDSQAWVINKNGKIYSRAFPQLALTTNHDCPITVYFKDGSVANGYQLILKKKVKWDKDWGFSADGNIYSLVGINQQVLTFLDSNLVKEVKEGAYADEGDPSSVSNLMPAADTMAQQASTVVVLDKVKGQKSQCQRWAIKQESLSPPYQWKHTKVANPQWRKLAYSWPVLTDGNWNNDYRWPMEGTFIPNAPSLIKQRRNSEDVELKLKVLKNGEKNKNSFVCIVAPDLSSMQKERKNNKKQIEELELNMFLEKATSLLGLSFAARRLFDENGKEVPTLRSLKRNQIVYASVGESWIDPKVTKTEYQRRHLLAKLTHDVSMISAYCDLRNPQDFVIEAEKENTVGSRLLIKKCSLRRHERETIRKDEINQVDEVDKTSTEGSEESFHIAGDASAHEKSHLRSDQRLEAKKYSWQVNEQTPESTSQEKEAKKRKVPQREPKQGVPQQHFKFSEGFISPVSEPNLAFGVTGIDLDNLSGNVEVILCKKSVDDPVQQWELTEDGLIRLKCSNRLVLGVSMPSYKPDQDKELTIDNCLVTVQTLKQTSHGRANQKWLWDPVFNFIEPFHSSITDKEITAANYVSLCTYAVVGSEALSQDGYITDIPAESPVVVCSSCAKVMRGQHQLTRAPEQWNFVCAMANPRKFGLKQYGSFSCLNGKVDLSTYEADTTLNHWVAQLEKLRQETSLRLLHQEIQSTTLIQACRVAAMRNGEGRLRAPEIIVGTSISGILEQCTQRLPLGTAARRLYTSDGMHILHMEQLIEWASNNFYKQQEERSVMLVGGKNVYERGEPEGNPLNLDTQKQEDGNNSREGTPDHIAAEAGIKVTTSDLSKKLRPPSGRRKASIDKCSRGQQQSRTQEVPLSVILREPVEVWVSCGENFIPPATAERMFEANIKAQVNRNEDNLVLDTEKHVLRHMQGRRFKDMSPTRLQATRRPSNPILVEGGWMETTKDEATKMERVHRLEEHLAESRPLHQHPRTRGINLNRELYRQANRKRVLVYLNGESSKRALYVWGESMSEILADATVRLGMHRRARFLYAEDGSKVTNFDLIERDSLLCVTSGDPLRGRPKQSNVEMKAKWARIRKQHGAQATEIVINPKSPEPNPAHVNPFGPAVPTPESLTWEELE</sequence>
<comment type="caution">
    <text evidence="5">The sequence shown here is derived from an EMBL/GenBank/DDBJ whole genome shotgun (WGS) entry which is preliminary data.</text>
</comment>
<proteinExistence type="predicted"/>
<feature type="compositionally biased region" description="Basic and acidic residues" evidence="2">
    <location>
        <begin position="105"/>
        <end position="131"/>
    </location>
</feature>
<keyword evidence="1" id="KW-0175">Coiled coil</keyword>
<feature type="compositionally biased region" description="Basic residues" evidence="2">
    <location>
        <begin position="132"/>
        <end position="143"/>
    </location>
</feature>
<dbReference type="EMBL" id="CAWYQH010000068">
    <property type="protein sequence ID" value="CAK8680090.1"/>
    <property type="molecule type" value="Genomic_DNA"/>
</dbReference>
<feature type="region of interest" description="Disordered" evidence="2">
    <location>
        <begin position="1166"/>
        <end position="1242"/>
    </location>
</feature>
<feature type="compositionally biased region" description="Low complexity" evidence="2">
    <location>
        <begin position="91"/>
        <end position="102"/>
    </location>
</feature>
<dbReference type="InterPro" id="IPR043188">
    <property type="entry name" value="DCDC1"/>
</dbReference>
<feature type="region of interest" description="Disordered" evidence="2">
    <location>
        <begin position="22"/>
        <end position="198"/>
    </location>
</feature>
<accession>A0ABP0FK93</accession>
<feature type="domain" description="DCDC1 second doublecortin-like" evidence="3">
    <location>
        <begin position="380"/>
        <end position="480"/>
    </location>
</feature>
<organism evidence="5 6">
    <name type="scientific">Clavelina lepadiformis</name>
    <name type="common">Light-bulb sea squirt</name>
    <name type="synonym">Ascidia lepadiformis</name>
    <dbReference type="NCBI Taxonomy" id="159417"/>
    <lineage>
        <taxon>Eukaryota</taxon>
        <taxon>Metazoa</taxon>
        <taxon>Chordata</taxon>
        <taxon>Tunicata</taxon>
        <taxon>Ascidiacea</taxon>
        <taxon>Aplousobranchia</taxon>
        <taxon>Clavelinidae</taxon>
        <taxon>Clavelina</taxon>
    </lineage>
</organism>
<feature type="region of interest" description="Disordered" evidence="2">
    <location>
        <begin position="225"/>
        <end position="265"/>
    </location>
</feature>
<dbReference type="SUPFAM" id="SSF89837">
    <property type="entry name" value="Doublecortin (DC)"/>
    <property type="match status" value="5"/>
</dbReference>
<feature type="domain" description="Doublecortin" evidence="4">
    <location>
        <begin position="1001"/>
        <end position="1092"/>
    </location>
</feature>
<dbReference type="PROSITE" id="PS50231">
    <property type="entry name" value="RICIN_B_LECTIN"/>
    <property type="match status" value="2"/>
</dbReference>
<evidence type="ECO:0000256" key="1">
    <source>
        <dbReference type="SAM" id="Coils"/>
    </source>
</evidence>
<feature type="coiled-coil region" evidence="1">
    <location>
        <begin position="490"/>
        <end position="566"/>
    </location>
</feature>
<feature type="compositionally biased region" description="Basic residues" evidence="2">
    <location>
        <begin position="1625"/>
        <end position="1634"/>
    </location>
</feature>
<feature type="region of interest" description="Disordered" evidence="2">
    <location>
        <begin position="1888"/>
        <end position="1919"/>
    </location>
</feature>
<evidence type="ECO:0000313" key="5">
    <source>
        <dbReference type="EMBL" id="CAK8680090.1"/>
    </source>
</evidence>
<reference evidence="5 6" key="1">
    <citation type="submission" date="2024-02" db="EMBL/GenBank/DDBJ databases">
        <authorList>
            <person name="Daric V."/>
            <person name="Darras S."/>
        </authorList>
    </citation>
    <scope>NUCLEOTIDE SEQUENCE [LARGE SCALE GENOMIC DNA]</scope>
</reference>
<gene>
    <name evidence="5" type="ORF">CVLEPA_LOCUS10377</name>
</gene>
<feature type="region of interest" description="Disordered" evidence="2">
    <location>
        <begin position="1578"/>
        <end position="1648"/>
    </location>
</feature>
<feature type="compositionally biased region" description="Basic residues" evidence="2">
    <location>
        <begin position="162"/>
        <end position="177"/>
    </location>
</feature>
<evidence type="ECO:0000313" key="6">
    <source>
        <dbReference type="Proteomes" id="UP001642483"/>
    </source>
</evidence>
<evidence type="ECO:0000256" key="2">
    <source>
        <dbReference type="SAM" id="MobiDB-lite"/>
    </source>
</evidence>
<feature type="compositionally biased region" description="Basic and acidic residues" evidence="2">
    <location>
        <begin position="1219"/>
        <end position="1235"/>
    </location>
</feature>
<feature type="compositionally biased region" description="Basic and acidic residues" evidence="2">
    <location>
        <begin position="225"/>
        <end position="236"/>
    </location>
</feature>
<dbReference type="InterPro" id="IPR036572">
    <property type="entry name" value="Doublecortin_dom_sf"/>
</dbReference>
<feature type="compositionally biased region" description="Polar residues" evidence="2">
    <location>
        <begin position="243"/>
        <end position="254"/>
    </location>
</feature>
<protein>
    <recommendedName>
        <fullName evidence="7">Doublecortin domain-containing protein 1</fullName>
    </recommendedName>
</protein>
<evidence type="ECO:0000259" key="4">
    <source>
        <dbReference type="Pfam" id="PF25510"/>
    </source>
</evidence>
<dbReference type="PANTHER" id="PTHR46302:SF3">
    <property type="entry name" value="DOUBLECORTIN DOMAIN-CONTAINING PROTEIN 1"/>
    <property type="match status" value="1"/>
</dbReference>
<evidence type="ECO:0008006" key="7">
    <source>
        <dbReference type="Google" id="ProtNLM"/>
    </source>
</evidence>
<feature type="compositionally biased region" description="Basic and acidic residues" evidence="2">
    <location>
        <begin position="1188"/>
        <end position="1205"/>
    </location>
</feature>
<dbReference type="InterPro" id="IPR056415">
    <property type="entry name" value="DCX2_DCDC1"/>
</dbReference>
<dbReference type="Pfam" id="PF25510">
    <property type="entry name" value="Ubiquitin_DCDC1"/>
    <property type="match status" value="2"/>
</dbReference>
<keyword evidence="6" id="KW-1185">Reference proteome</keyword>
<dbReference type="InterPro" id="IPR035992">
    <property type="entry name" value="Ricin_B-like_lectins"/>
</dbReference>
<dbReference type="InterPro" id="IPR057424">
    <property type="entry name" value="Ubiquitin_DCDC1"/>
</dbReference>
<evidence type="ECO:0000259" key="3">
    <source>
        <dbReference type="Pfam" id="PF24478"/>
    </source>
</evidence>
<dbReference type="Pfam" id="PF24478">
    <property type="entry name" value="DCX2_DCDC1"/>
    <property type="match status" value="1"/>
</dbReference>
<dbReference type="Proteomes" id="UP001642483">
    <property type="component" value="Unassembled WGS sequence"/>
</dbReference>
<feature type="domain" description="Doublecortin" evidence="4">
    <location>
        <begin position="589"/>
        <end position="681"/>
    </location>
</feature>
<feature type="compositionally biased region" description="Polar residues" evidence="2">
    <location>
        <begin position="63"/>
        <end position="79"/>
    </location>
</feature>